<reference evidence="8 9" key="1">
    <citation type="submission" date="2020-08" db="EMBL/GenBank/DDBJ databases">
        <title>Putative novel bacterial strains isolated from necrotic wheat leaf tissues caused by Xanthomonas translucens.</title>
        <authorList>
            <person name="Tambong J.T."/>
        </authorList>
    </citation>
    <scope>NUCLEOTIDE SEQUENCE [LARGE SCALE GENOMIC DNA]</scope>
    <source>
        <strain evidence="9">DOAB 1063</strain>
    </source>
</reference>
<feature type="domain" description="Glycoside hydrolase family 2 immunoglobulin-like beta-sandwich" evidence="5">
    <location>
        <begin position="207"/>
        <end position="314"/>
    </location>
</feature>
<dbReference type="SUPFAM" id="SSF49785">
    <property type="entry name" value="Galactose-binding domain-like"/>
    <property type="match status" value="1"/>
</dbReference>
<dbReference type="Pfam" id="PF02837">
    <property type="entry name" value="Glyco_hydro_2_N"/>
    <property type="match status" value="1"/>
</dbReference>
<dbReference type="Proteomes" id="UP000597613">
    <property type="component" value="Unassembled WGS sequence"/>
</dbReference>
<evidence type="ECO:0000256" key="3">
    <source>
        <dbReference type="ARBA" id="ARBA00023295"/>
    </source>
</evidence>
<keyword evidence="2" id="KW-0378">Hydrolase</keyword>
<evidence type="ECO:0000256" key="2">
    <source>
        <dbReference type="ARBA" id="ARBA00022801"/>
    </source>
</evidence>
<keyword evidence="4" id="KW-1133">Transmembrane helix</keyword>
<sequence>MISGRIRTGLQRIGQWGAGFASAVLMLMPLLVPLPAAAERIDLDAGWSFWLAKDAPADPASLNPAWLKADPAGAESVVVPHSWPLSRGAGAEGVGWYARTLVVPEAIVGKHLELHFDAVFYAARVWVNGTLVGTHEGGHTAFDIDVSKVLKPGANRIVVSADDRPGFATIPGYAMRLQGSGNVWYDWWHSGGITRDVSLRIAEGGLIRRQRIRQVLRADSATVTSGVAIENVDAKTHTYGLTTIAIDPDGREVARASRSVAVAASSAATPDAALTIAKPQLWQIGAGKLYRIVAELRDEKGVVLDRHEDTIGLRTLALRDRRLYVNDVAVRLTGVTRHEDSPWEGAAETRGTILHDMRDLAALHVTLTRPVHYPQPQSVFDAADRAGMLLIPEIPIWQMTAAQLGDPRLLVRAKGMMAEMIAESGNHPSVLAWSIMNESEAATPQGLAFVKAMKAHINAIDPGRFVTFADSEIAIRPVRVPALVEADFVMANAYFGTWSGAASGVGPWLDAFGKAYPDRMLVISEFGWPGPFSKDSASADVARTENLKDQLAAFATRLWVGGAIFWSYSDYRSNKNLFAGLADGYVDHGLVDPDRQRRPSYFAWEAANRAVSATVDLTMAGEIPTGFTATVAGPAKDALPSYPLIGARLHWRAMGGDRVLLGEGEEALPVIAPGGTAKVSASWAGRLSPVTVTVDILTAEGARAGGVVRDYEPFKAGSAAYPPDPAQLPKAPS</sequence>
<dbReference type="InterPro" id="IPR006102">
    <property type="entry name" value="Ig-like_GH2"/>
</dbReference>
<dbReference type="EMBL" id="JACONT010000002">
    <property type="protein sequence ID" value="MBC3940381.1"/>
    <property type="molecule type" value="Genomic_DNA"/>
</dbReference>
<dbReference type="Pfam" id="PF00703">
    <property type="entry name" value="Glyco_hydro_2"/>
    <property type="match status" value="1"/>
</dbReference>
<dbReference type="RefSeq" id="WP_187502191.1">
    <property type="nucleotide sequence ID" value="NZ_CP162536.1"/>
</dbReference>
<feature type="domain" description="Glycosyl hydrolases family 2 sugar binding" evidence="7">
    <location>
        <begin position="66"/>
        <end position="199"/>
    </location>
</feature>
<dbReference type="SUPFAM" id="SSF49303">
    <property type="entry name" value="beta-Galactosidase/glucuronidase domain"/>
    <property type="match status" value="1"/>
</dbReference>
<dbReference type="Gene3D" id="2.60.120.260">
    <property type="entry name" value="Galactose-binding domain-like"/>
    <property type="match status" value="1"/>
</dbReference>
<evidence type="ECO:0000256" key="1">
    <source>
        <dbReference type="ARBA" id="ARBA00007401"/>
    </source>
</evidence>
<comment type="caution">
    <text evidence="8">The sequence shown here is derived from an EMBL/GenBank/DDBJ whole genome shotgun (WGS) entry which is preliminary data.</text>
</comment>
<feature type="domain" description="Glycoside hydrolase family 2 catalytic" evidence="6">
    <location>
        <begin position="317"/>
        <end position="472"/>
    </location>
</feature>
<evidence type="ECO:0000259" key="5">
    <source>
        <dbReference type="Pfam" id="PF00703"/>
    </source>
</evidence>
<dbReference type="InterPro" id="IPR036156">
    <property type="entry name" value="Beta-gal/glucu_dom_sf"/>
</dbReference>
<keyword evidence="4" id="KW-0812">Transmembrane</keyword>
<dbReference type="SUPFAM" id="SSF51445">
    <property type="entry name" value="(Trans)glycosidases"/>
    <property type="match status" value="1"/>
</dbReference>
<dbReference type="InterPro" id="IPR008979">
    <property type="entry name" value="Galactose-bd-like_sf"/>
</dbReference>
<dbReference type="InterPro" id="IPR006103">
    <property type="entry name" value="Glyco_hydro_2_cat"/>
</dbReference>
<dbReference type="InterPro" id="IPR013783">
    <property type="entry name" value="Ig-like_fold"/>
</dbReference>
<dbReference type="InterPro" id="IPR051913">
    <property type="entry name" value="GH2_Domain-Containing"/>
</dbReference>
<evidence type="ECO:0000313" key="9">
    <source>
        <dbReference type="Proteomes" id="UP000597613"/>
    </source>
</evidence>
<gene>
    <name evidence="8" type="ORF">H8S47_01610</name>
</gene>
<dbReference type="Pfam" id="PF02836">
    <property type="entry name" value="Glyco_hydro_2_C"/>
    <property type="match status" value="1"/>
</dbReference>
<comment type="similarity">
    <text evidence="1">Belongs to the glycosyl hydrolase 2 family.</text>
</comment>
<evidence type="ECO:0000313" key="8">
    <source>
        <dbReference type="EMBL" id="MBC3940381.1"/>
    </source>
</evidence>
<evidence type="ECO:0000259" key="7">
    <source>
        <dbReference type="Pfam" id="PF02837"/>
    </source>
</evidence>
<evidence type="ECO:0000256" key="4">
    <source>
        <dbReference type="SAM" id="Phobius"/>
    </source>
</evidence>
<dbReference type="InterPro" id="IPR006104">
    <property type="entry name" value="Glyco_hydro_2_N"/>
</dbReference>
<dbReference type="PRINTS" id="PR00132">
    <property type="entry name" value="GLHYDRLASE2"/>
</dbReference>
<feature type="transmembrane region" description="Helical" evidence="4">
    <location>
        <begin position="12"/>
        <end position="32"/>
    </location>
</feature>
<protein>
    <recommendedName>
        <fullName evidence="10">Beta-glucuronidase</fullName>
    </recommendedName>
</protein>
<organism evidence="8 9">
    <name type="scientific">Sphingomonas albertensis</name>
    <dbReference type="NCBI Taxonomy" id="2762591"/>
    <lineage>
        <taxon>Bacteria</taxon>
        <taxon>Pseudomonadati</taxon>
        <taxon>Pseudomonadota</taxon>
        <taxon>Alphaproteobacteria</taxon>
        <taxon>Sphingomonadales</taxon>
        <taxon>Sphingomonadaceae</taxon>
        <taxon>Sphingomonas</taxon>
    </lineage>
</organism>
<evidence type="ECO:0008006" key="10">
    <source>
        <dbReference type="Google" id="ProtNLM"/>
    </source>
</evidence>
<dbReference type="PANTHER" id="PTHR42732:SF1">
    <property type="entry name" value="BETA-MANNOSIDASE"/>
    <property type="match status" value="1"/>
</dbReference>
<keyword evidence="4" id="KW-0472">Membrane</keyword>
<accession>A0ABR7AIV5</accession>
<proteinExistence type="inferred from homology"/>
<dbReference type="Gene3D" id="3.20.20.80">
    <property type="entry name" value="Glycosidases"/>
    <property type="match status" value="1"/>
</dbReference>
<dbReference type="InterPro" id="IPR017853">
    <property type="entry name" value="GH"/>
</dbReference>
<evidence type="ECO:0000259" key="6">
    <source>
        <dbReference type="Pfam" id="PF02836"/>
    </source>
</evidence>
<dbReference type="InterPro" id="IPR006101">
    <property type="entry name" value="Glyco_hydro_2"/>
</dbReference>
<name>A0ABR7AIV5_9SPHN</name>
<keyword evidence="9" id="KW-1185">Reference proteome</keyword>
<dbReference type="PANTHER" id="PTHR42732">
    <property type="entry name" value="BETA-GALACTOSIDASE"/>
    <property type="match status" value="1"/>
</dbReference>
<keyword evidence="3" id="KW-0326">Glycosidase</keyword>
<dbReference type="Gene3D" id="2.60.40.10">
    <property type="entry name" value="Immunoglobulins"/>
    <property type="match status" value="1"/>
</dbReference>